<dbReference type="GO" id="GO:0016020">
    <property type="term" value="C:membrane"/>
    <property type="evidence" value="ECO:0007669"/>
    <property type="project" value="UniProtKB-SubCell"/>
</dbReference>
<keyword evidence="9" id="KW-0443">Lipid metabolism</keyword>
<accession>A0A517TEQ4</accession>
<evidence type="ECO:0000313" key="14">
    <source>
        <dbReference type="EMBL" id="QDT66858.1"/>
    </source>
</evidence>
<keyword evidence="15" id="KW-1185">Reference proteome</keyword>
<evidence type="ECO:0000256" key="11">
    <source>
        <dbReference type="ARBA" id="ARBA00023160"/>
    </source>
</evidence>
<evidence type="ECO:0000256" key="7">
    <source>
        <dbReference type="ARBA" id="ARBA00023002"/>
    </source>
</evidence>
<keyword evidence="6 12" id="KW-1133">Transmembrane helix</keyword>
<evidence type="ECO:0000256" key="1">
    <source>
        <dbReference type="ARBA" id="ARBA00004141"/>
    </source>
</evidence>
<sequence length="345" mass="39866">MSLYSVFPPLNEIQQRRNIMNTELLDAPAEIVPAEVDVDTLERELKPQDARQLEKKPSQRNIDRADIFQSFSPERLKWSNISWPIAGWIIAMHVGACFAPFFFTWEALGVTVLLHWMTMSLGICLGYHRYLSHRSLKLRQPADLFCIFCGVISGEGTPLRWAAIHRLHHAQSDQHGDPHAPNEGKWWAHILWTFVVRPERETNMLLDQFAPDLKTRKILMFFEKTYIWWLIGTGVALYALGGMPMLLWGLCARMVFGYHSTWFVNSATHLWGYRNYESRDESKNLWWVAIAAYGEGWHNNHHAHPSNARAGHKWWELDPTYWVICGLKTVGLAYDVKDANPAKAA</sequence>
<comment type="subcellular location">
    <subcellularLocation>
        <location evidence="1">Membrane</location>
        <topology evidence="1">Multi-pass membrane protein</topology>
    </subcellularLocation>
</comment>
<evidence type="ECO:0000256" key="6">
    <source>
        <dbReference type="ARBA" id="ARBA00022989"/>
    </source>
</evidence>
<keyword evidence="7" id="KW-0560">Oxidoreductase</keyword>
<keyword evidence="11" id="KW-0275">Fatty acid biosynthesis</keyword>
<feature type="transmembrane region" description="Helical" evidence="12">
    <location>
        <begin position="109"/>
        <end position="130"/>
    </location>
</feature>
<dbReference type="GO" id="GO:0016717">
    <property type="term" value="F:oxidoreductase activity, acting on paired donors, with oxidation of a pair of donors resulting in the reduction of molecular oxygen to two molecules of water"/>
    <property type="evidence" value="ECO:0007669"/>
    <property type="project" value="InterPro"/>
</dbReference>
<evidence type="ECO:0000313" key="15">
    <source>
        <dbReference type="Proteomes" id="UP000319976"/>
    </source>
</evidence>
<dbReference type="PANTHER" id="PTHR11351:SF31">
    <property type="entry name" value="DESATURASE 1, ISOFORM A-RELATED"/>
    <property type="match status" value="1"/>
</dbReference>
<dbReference type="Proteomes" id="UP000319976">
    <property type="component" value="Chromosome"/>
</dbReference>
<dbReference type="EMBL" id="CP036316">
    <property type="protein sequence ID" value="QDT66858.1"/>
    <property type="molecule type" value="Genomic_DNA"/>
</dbReference>
<dbReference type="InterPro" id="IPR015876">
    <property type="entry name" value="Acyl-CoA_DS"/>
</dbReference>
<name>A0A517TEQ4_9PLAN</name>
<organism evidence="14 15">
    <name type="scientific">Calycomorphotria hydatis</name>
    <dbReference type="NCBI Taxonomy" id="2528027"/>
    <lineage>
        <taxon>Bacteria</taxon>
        <taxon>Pseudomonadati</taxon>
        <taxon>Planctomycetota</taxon>
        <taxon>Planctomycetia</taxon>
        <taxon>Planctomycetales</taxon>
        <taxon>Planctomycetaceae</taxon>
        <taxon>Calycomorphotria</taxon>
    </lineage>
</organism>
<proteinExistence type="inferred from homology"/>
<gene>
    <name evidence="14" type="ORF">V22_41300</name>
</gene>
<dbReference type="CDD" id="cd03505">
    <property type="entry name" value="Delta9-FADS-like"/>
    <property type="match status" value="1"/>
</dbReference>
<dbReference type="AlphaFoldDB" id="A0A517TEQ4"/>
<protein>
    <submittedName>
        <fullName evidence="14">Fatty acid desaturase</fullName>
    </submittedName>
</protein>
<evidence type="ECO:0000256" key="10">
    <source>
        <dbReference type="ARBA" id="ARBA00023136"/>
    </source>
</evidence>
<evidence type="ECO:0000256" key="8">
    <source>
        <dbReference type="ARBA" id="ARBA00023004"/>
    </source>
</evidence>
<keyword evidence="3" id="KW-0444">Lipid biosynthesis</keyword>
<dbReference type="PANTHER" id="PTHR11351">
    <property type="entry name" value="ACYL-COA DESATURASE"/>
    <property type="match status" value="1"/>
</dbReference>
<keyword evidence="5" id="KW-0276">Fatty acid metabolism</keyword>
<evidence type="ECO:0000256" key="4">
    <source>
        <dbReference type="ARBA" id="ARBA00022692"/>
    </source>
</evidence>
<dbReference type="InterPro" id="IPR005804">
    <property type="entry name" value="FA_desaturase_dom"/>
</dbReference>
<feature type="transmembrane region" description="Helical" evidence="12">
    <location>
        <begin position="226"/>
        <end position="250"/>
    </location>
</feature>
<evidence type="ECO:0000256" key="12">
    <source>
        <dbReference type="SAM" id="Phobius"/>
    </source>
</evidence>
<feature type="domain" description="Fatty acid desaturase" evidence="13">
    <location>
        <begin position="104"/>
        <end position="322"/>
    </location>
</feature>
<feature type="transmembrane region" description="Helical" evidence="12">
    <location>
        <begin position="85"/>
        <end position="103"/>
    </location>
</feature>
<evidence type="ECO:0000256" key="5">
    <source>
        <dbReference type="ARBA" id="ARBA00022832"/>
    </source>
</evidence>
<keyword evidence="10 12" id="KW-0472">Membrane</keyword>
<dbReference type="KEGG" id="chya:V22_41300"/>
<evidence type="ECO:0000256" key="9">
    <source>
        <dbReference type="ARBA" id="ARBA00023098"/>
    </source>
</evidence>
<dbReference type="PRINTS" id="PR00075">
    <property type="entry name" value="FACDDSATRASE"/>
</dbReference>
<keyword evidence="8" id="KW-0408">Iron</keyword>
<keyword evidence="4 12" id="KW-0812">Transmembrane</keyword>
<dbReference type="GO" id="GO:0006633">
    <property type="term" value="P:fatty acid biosynthetic process"/>
    <property type="evidence" value="ECO:0007669"/>
    <property type="project" value="UniProtKB-KW"/>
</dbReference>
<reference evidence="14 15" key="1">
    <citation type="submission" date="2019-02" db="EMBL/GenBank/DDBJ databases">
        <title>Deep-cultivation of Planctomycetes and their phenomic and genomic characterization uncovers novel biology.</title>
        <authorList>
            <person name="Wiegand S."/>
            <person name="Jogler M."/>
            <person name="Boedeker C."/>
            <person name="Pinto D."/>
            <person name="Vollmers J."/>
            <person name="Rivas-Marin E."/>
            <person name="Kohn T."/>
            <person name="Peeters S.H."/>
            <person name="Heuer A."/>
            <person name="Rast P."/>
            <person name="Oberbeckmann S."/>
            <person name="Bunk B."/>
            <person name="Jeske O."/>
            <person name="Meyerdierks A."/>
            <person name="Storesund J.E."/>
            <person name="Kallscheuer N."/>
            <person name="Luecker S."/>
            <person name="Lage O.M."/>
            <person name="Pohl T."/>
            <person name="Merkel B.J."/>
            <person name="Hornburger P."/>
            <person name="Mueller R.-W."/>
            <person name="Bruemmer F."/>
            <person name="Labrenz M."/>
            <person name="Spormann A.M."/>
            <person name="Op den Camp H."/>
            <person name="Overmann J."/>
            <person name="Amann R."/>
            <person name="Jetten M.S.M."/>
            <person name="Mascher T."/>
            <person name="Medema M.H."/>
            <person name="Devos D.P."/>
            <person name="Kaster A.-K."/>
            <person name="Ovreas L."/>
            <person name="Rohde M."/>
            <person name="Galperin M.Y."/>
            <person name="Jogler C."/>
        </authorList>
    </citation>
    <scope>NUCLEOTIDE SEQUENCE [LARGE SCALE GENOMIC DNA]</scope>
    <source>
        <strain evidence="14 15">V22</strain>
    </source>
</reference>
<evidence type="ECO:0000259" key="13">
    <source>
        <dbReference type="Pfam" id="PF00487"/>
    </source>
</evidence>
<comment type="similarity">
    <text evidence="2">Belongs to the fatty acid desaturase type 2 family.</text>
</comment>
<evidence type="ECO:0000256" key="2">
    <source>
        <dbReference type="ARBA" id="ARBA00008749"/>
    </source>
</evidence>
<dbReference type="Pfam" id="PF00487">
    <property type="entry name" value="FA_desaturase"/>
    <property type="match status" value="1"/>
</dbReference>
<evidence type="ECO:0000256" key="3">
    <source>
        <dbReference type="ARBA" id="ARBA00022516"/>
    </source>
</evidence>